<name>A0ABU3Q854_9SPHN</name>
<dbReference type="InterPro" id="IPR018490">
    <property type="entry name" value="cNMP-bd_dom_sf"/>
</dbReference>
<dbReference type="SMART" id="SM00419">
    <property type="entry name" value="HTH_CRP"/>
    <property type="match status" value="1"/>
</dbReference>
<dbReference type="Proteomes" id="UP001259572">
    <property type="component" value="Unassembled WGS sequence"/>
</dbReference>
<dbReference type="InterPro" id="IPR018335">
    <property type="entry name" value="Tscrpt_reg_HTH_Crp-type_CS"/>
</dbReference>
<dbReference type="PANTHER" id="PTHR24567:SF75">
    <property type="entry name" value="FUMARATE AND NITRATE REDUCTION REGULATORY PROTEIN"/>
    <property type="match status" value="1"/>
</dbReference>
<evidence type="ECO:0000313" key="6">
    <source>
        <dbReference type="EMBL" id="MDT9599587.1"/>
    </source>
</evidence>
<dbReference type="CDD" id="cd00038">
    <property type="entry name" value="CAP_ED"/>
    <property type="match status" value="1"/>
</dbReference>
<dbReference type="PANTHER" id="PTHR24567">
    <property type="entry name" value="CRP FAMILY TRANSCRIPTIONAL REGULATORY PROTEIN"/>
    <property type="match status" value="1"/>
</dbReference>
<dbReference type="PROSITE" id="PS50042">
    <property type="entry name" value="CNMP_BINDING_3"/>
    <property type="match status" value="1"/>
</dbReference>
<dbReference type="Pfam" id="PF13545">
    <property type="entry name" value="HTH_Crp_2"/>
    <property type="match status" value="1"/>
</dbReference>
<evidence type="ECO:0000256" key="1">
    <source>
        <dbReference type="ARBA" id="ARBA00023015"/>
    </source>
</evidence>
<dbReference type="InterPro" id="IPR036388">
    <property type="entry name" value="WH-like_DNA-bd_sf"/>
</dbReference>
<sequence length="225" mass="24178">MANRCGGCAARLRGICNELAADQLALLSTLGRQRCLAAGETLIWEGEDAAVVANLLSGALKLTASTASGREQILGIAYPSDFVGPLYGRRSGYSVTALSDVEICLFTRRDFEGFARHHPALEHELLKRALTDLDRARRFMLLLGRKSAIERVASLILELSERLGTGGQLELPLGRQQMADVLGLTIETVSRQLTLLKSAGIIALPGRRALVINGRADLEALSEAA</sequence>
<proteinExistence type="predicted"/>
<accession>A0ABU3Q854</accession>
<dbReference type="CDD" id="cd00092">
    <property type="entry name" value="HTH_CRP"/>
    <property type="match status" value="1"/>
</dbReference>
<feature type="domain" description="HTH crp-type" evidence="5">
    <location>
        <begin position="146"/>
        <end position="216"/>
    </location>
</feature>
<dbReference type="EMBL" id="JAVUPU010000005">
    <property type="protein sequence ID" value="MDT9599587.1"/>
    <property type="molecule type" value="Genomic_DNA"/>
</dbReference>
<evidence type="ECO:0000259" key="5">
    <source>
        <dbReference type="PROSITE" id="PS51063"/>
    </source>
</evidence>
<protein>
    <submittedName>
        <fullName evidence="6">Helix-turn-helix domain-containing protein</fullName>
    </submittedName>
</protein>
<dbReference type="PRINTS" id="PR00034">
    <property type="entry name" value="HTHCRP"/>
</dbReference>
<dbReference type="InterPro" id="IPR012318">
    <property type="entry name" value="HTH_CRP"/>
</dbReference>
<comment type="caution">
    <text evidence="6">The sequence shown here is derived from an EMBL/GenBank/DDBJ whole genome shotgun (WGS) entry which is preliminary data.</text>
</comment>
<reference evidence="6 7" key="1">
    <citation type="submission" date="2023-05" db="EMBL/GenBank/DDBJ databases">
        <authorList>
            <person name="Guo Y."/>
        </authorList>
    </citation>
    <scope>NUCLEOTIDE SEQUENCE [LARGE SCALE GENOMIC DNA]</scope>
    <source>
        <strain evidence="6 7">GR2756</strain>
    </source>
</reference>
<dbReference type="Gene3D" id="1.10.10.10">
    <property type="entry name" value="Winged helix-like DNA-binding domain superfamily/Winged helix DNA-binding domain"/>
    <property type="match status" value="1"/>
</dbReference>
<dbReference type="Pfam" id="PF00027">
    <property type="entry name" value="cNMP_binding"/>
    <property type="match status" value="1"/>
</dbReference>
<dbReference type="PROSITE" id="PS51063">
    <property type="entry name" value="HTH_CRP_2"/>
    <property type="match status" value="1"/>
</dbReference>
<keyword evidence="3" id="KW-0804">Transcription</keyword>
<evidence type="ECO:0000256" key="2">
    <source>
        <dbReference type="ARBA" id="ARBA00023125"/>
    </source>
</evidence>
<gene>
    <name evidence="6" type="ORF">RQX22_11565</name>
</gene>
<evidence type="ECO:0000256" key="3">
    <source>
        <dbReference type="ARBA" id="ARBA00023163"/>
    </source>
</evidence>
<dbReference type="RefSeq" id="WP_315726644.1">
    <property type="nucleotide sequence ID" value="NZ_JAVUPU010000005.1"/>
</dbReference>
<dbReference type="SUPFAM" id="SSF51206">
    <property type="entry name" value="cAMP-binding domain-like"/>
    <property type="match status" value="1"/>
</dbReference>
<dbReference type="SUPFAM" id="SSF46785">
    <property type="entry name" value="Winged helix' DNA-binding domain"/>
    <property type="match status" value="1"/>
</dbReference>
<dbReference type="SMART" id="SM00100">
    <property type="entry name" value="cNMP"/>
    <property type="match status" value="1"/>
</dbReference>
<dbReference type="InterPro" id="IPR050397">
    <property type="entry name" value="Env_Response_Regulators"/>
</dbReference>
<keyword evidence="1" id="KW-0805">Transcription regulation</keyword>
<evidence type="ECO:0000313" key="7">
    <source>
        <dbReference type="Proteomes" id="UP001259572"/>
    </source>
</evidence>
<dbReference type="InterPro" id="IPR014710">
    <property type="entry name" value="RmlC-like_jellyroll"/>
</dbReference>
<dbReference type="InterPro" id="IPR000595">
    <property type="entry name" value="cNMP-bd_dom"/>
</dbReference>
<keyword evidence="7" id="KW-1185">Reference proteome</keyword>
<dbReference type="PROSITE" id="PS00042">
    <property type="entry name" value="HTH_CRP_1"/>
    <property type="match status" value="1"/>
</dbReference>
<dbReference type="InterPro" id="IPR036390">
    <property type="entry name" value="WH_DNA-bd_sf"/>
</dbReference>
<feature type="domain" description="Cyclic nucleotide-binding" evidence="4">
    <location>
        <begin position="15"/>
        <end position="86"/>
    </location>
</feature>
<evidence type="ECO:0000259" key="4">
    <source>
        <dbReference type="PROSITE" id="PS50042"/>
    </source>
</evidence>
<organism evidence="6 7">
    <name type="scientific">Sphingosinicella rhizophila</name>
    <dbReference type="NCBI Taxonomy" id="3050082"/>
    <lineage>
        <taxon>Bacteria</taxon>
        <taxon>Pseudomonadati</taxon>
        <taxon>Pseudomonadota</taxon>
        <taxon>Alphaproteobacteria</taxon>
        <taxon>Sphingomonadales</taxon>
        <taxon>Sphingosinicellaceae</taxon>
        <taxon>Sphingosinicella</taxon>
    </lineage>
</organism>
<keyword evidence="2" id="KW-0238">DNA-binding</keyword>
<dbReference type="Gene3D" id="2.60.120.10">
    <property type="entry name" value="Jelly Rolls"/>
    <property type="match status" value="1"/>
</dbReference>